<organism evidence="1 2">
    <name type="scientific">Diaporthe eres</name>
    <name type="common">Phomopsis oblonga</name>
    <dbReference type="NCBI Taxonomy" id="83184"/>
    <lineage>
        <taxon>Eukaryota</taxon>
        <taxon>Fungi</taxon>
        <taxon>Dikarya</taxon>
        <taxon>Ascomycota</taxon>
        <taxon>Pezizomycotina</taxon>
        <taxon>Sordariomycetes</taxon>
        <taxon>Sordariomycetidae</taxon>
        <taxon>Diaporthales</taxon>
        <taxon>Diaporthaceae</taxon>
        <taxon>Diaporthe</taxon>
        <taxon>Diaporthe eres species complex</taxon>
    </lineage>
</organism>
<accession>A0ABR1PDW3</accession>
<name>A0ABR1PDW3_DIAER</name>
<reference evidence="1 2" key="1">
    <citation type="submission" date="2024-02" db="EMBL/GenBank/DDBJ databases">
        <title>De novo assembly and annotation of 12 fungi associated with fruit tree decline syndrome in Ontario, Canada.</title>
        <authorList>
            <person name="Sulman M."/>
            <person name="Ellouze W."/>
            <person name="Ilyukhin E."/>
        </authorList>
    </citation>
    <scope>NUCLEOTIDE SEQUENCE [LARGE SCALE GENOMIC DNA]</scope>
    <source>
        <strain evidence="1 2">M169</strain>
    </source>
</reference>
<evidence type="ECO:0000313" key="2">
    <source>
        <dbReference type="Proteomes" id="UP001430848"/>
    </source>
</evidence>
<dbReference type="Proteomes" id="UP001430848">
    <property type="component" value="Unassembled WGS sequence"/>
</dbReference>
<gene>
    <name evidence="1" type="ORF">SLS63_004650</name>
</gene>
<evidence type="ECO:0000313" key="1">
    <source>
        <dbReference type="EMBL" id="KAK7733864.1"/>
    </source>
</evidence>
<proteinExistence type="predicted"/>
<protein>
    <submittedName>
        <fullName evidence="1">Uncharacterized protein</fullName>
    </submittedName>
</protein>
<keyword evidence="2" id="KW-1185">Reference proteome</keyword>
<sequence length="56" mass="5947">MEDQAQTNVTSQGEGEIIGYADPWIASPGQTVSVKDLTRRPSAGLSLWSDLGNDIA</sequence>
<dbReference type="EMBL" id="JAKNSF020000017">
    <property type="protein sequence ID" value="KAK7733864.1"/>
    <property type="molecule type" value="Genomic_DNA"/>
</dbReference>
<comment type="caution">
    <text evidence="1">The sequence shown here is derived from an EMBL/GenBank/DDBJ whole genome shotgun (WGS) entry which is preliminary data.</text>
</comment>